<feature type="transmembrane region" description="Helical" evidence="5">
    <location>
        <begin position="353"/>
        <end position="373"/>
    </location>
</feature>
<keyword evidence="2 5" id="KW-0812">Transmembrane</keyword>
<dbReference type="GO" id="GO:0016020">
    <property type="term" value="C:membrane"/>
    <property type="evidence" value="ECO:0007669"/>
    <property type="project" value="UniProtKB-SubCell"/>
</dbReference>
<dbReference type="PANTHER" id="PTHR37422:SF13">
    <property type="entry name" value="LIPOPOLYSACCHARIDE BIOSYNTHESIS PROTEIN PA4999-RELATED"/>
    <property type="match status" value="1"/>
</dbReference>
<feature type="transmembrane region" description="Helical" evidence="5">
    <location>
        <begin position="160"/>
        <end position="184"/>
    </location>
</feature>
<feature type="domain" description="O-antigen ligase-related" evidence="6">
    <location>
        <begin position="234"/>
        <end position="360"/>
    </location>
</feature>
<comment type="subcellular location">
    <subcellularLocation>
        <location evidence="1">Membrane</location>
        <topology evidence="1">Multi-pass membrane protein</topology>
    </subcellularLocation>
</comment>
<dbReference type="EMBL" id="BMHI01000005">
    <property type="protein sequence ID" value="GGB38009.1"/>
    <property type="molecule type" value="Genomic_DNA"/>
</dbReference>
<sequence>MMAPSRQLADRLRTGMFVALVIVMTVTIGYLLPHHPHIALAVAGLAALTGLSALEPALLPILLLPVMLVAYRASGVGSNGVTFADLALALAFVPALLLAPRPFSHTLRTLLWLAAAYFAAFALSLAANPYRDNLVEWPHEVVLVMGALIVGWTIGRRGFARAGLLLLLLCATAMAVIVVVDGLLRYAKGHFGPVDPDLFFSGGKNYLGTTIGFIAVVCAVHPPWMRLGRLATPLLVLFGVAIGMTQSRQAIVGLAAAILVAMLRRGEHRRSALLPLVAVPAIIVSVLTLREQLRSDNSHNSAHQRVEWFTDAINVWRDDPLFGAGQRWWYSSRFDVNFQPPNAELEVLSTTGLIGLAAFLLFLIGSIVVTARLKSTYGTLALAVLVDRAVQGQLDIFWLSVTASLPLLIAGIALGGHEKVVDDARGTAVDIADDRQAANV</sequence>
<name>A0A916TAI2_9MICO</name>
<evidence type="ECO:0000256" key="2">
    <source>
        <dbReference type="ARBA" id="ARBA00022692"/>
    </source>
</evidence>
<dbReference type="Proteomes" id="UP000636793">
    <property type="component" value="Unassembled WGS sequence"/>
</dbReference>
<feature type="transmembrane region" description="Helical" evidence="5">
    <location>
        <begin position="83"/>
        <end position="103"/>
    </location>
</feature>
<feature type="transmembrane region" description="Helical" evidence="5">
    <location>
        <begin position="38"/>
        <end position="71"/>
    </location>
</feature>
<reference evidence="7" key="2">
    <citation type="submission" date="2020-09" db="EMBL/GenBank/DDBJ databases">
        <authorList>
            <person name="Sun Q."/>
            <person name="Zhou Y."/>
        </authorList>
    </citation>
    <scope>NUCLEOTIDE SEQUENCE</scope>
    <source>
        <strain evidence="7">CGMCC 1.15085</strain>
    </source>
</reference>
<organism evidence="7 8">
    <name type="scientific">Flexivirga endophytica</name>
    <dbReference type="NCBI Taxonomy" id="1849103"/>
    <lineage>
        <taxon>Bacteria</taxon>
        <taxon>Bacillati</taxon>
        <taxon>Actinomycetota</taxon>
        <taxon>Actinomycetes</taxon>
        <taxon>Micrococcales</taxon>
        <taxon>Dermacoccaceae</taxon>
        <taxon>Flexivirga</taxon>
    </lineage>
</organism>
<evidence type="ECO:0000256" key="5">
    <source>
        <dbReference type="SAM" id="Phobius"/>
    </source>
</evidence>
<feature type="transmembrane region" description="Helical" evidence="5">
    <location>
        <begin position="272"/>
        <end position="289"/>
    </location>
</feature>
<evidence type="ECO:0000259" key="6">
    <source>
        <dbReference type="Pfam" id="PF04932"/>
    </source>
</evidence>
<evidence type="ECO:0000256" key="3">
    <source>
        <dbReference type="ARBA" id="ARBA00022989"/>
    </source>
</evidence>
<evidence type="ECO:0000313" key="8">
    <source>
        <dbReference type="Proteomes" id="UP000636793"/>
    </source>
</evidence>
<evidence type="ECO:0000313" key="7">
    <source>
        <dbReference type="EMBL" id="GGB38009.1"/>
    </source>
</evidence>
<dbReference type="PANTHER" id="PTHR37422">
    <property type="entry name" value="TEICHURONIC ACID BIOSYNTHESIS PROTEIN TUAE"/>
    <property type="match status" value="1"/>
</dbReference>
<feature type="transmembrane region" description="Helical" evidence="5">
    <location>
        <begin position="109"/>
        <end position="127"/>
    </location>
</feature>
<keyword evidence="8" id="KW-1185">Reference proteome</keyword>
<accession>A0A916TAI2</accession>
<keyword evidence="4 5" id="KW-0472">Membrane</keyword>
<dbReference type="InterPro" id="IPR051533">
    <property type="entry name" value="WaaL-like"/>
</dbReference>
<reference evidence="7" key="1">
    <citation type="journal article" date="2014" name="Int. J. Syst. Evol. Microbiol.">
        <title>Complete genome sequence of Corynebacterium casei LMG S-19264T (=DSM 44701T), isolated from a smear-ripened cheese.</title>
        <authorList>
            <consortium name="US DOE Joint Genome Institute (JGI-PGF)"/>
            <person name="Walter F."/>
            <person name="Albersmeier A."/>
            <person name="Kalinowski J."/>
            <person name="Ruckert C."/>
        </authorList>
    </citation>
    <scope>NUCLEOTIDE SEQUENCE</scope>
    <source>
        <strain evidence="7">CGMCC 1.15085</strain>
    </source>
</reference>
<feature type="transmembrane region" description="Helical" evidence="5">
    <location>
        <begin position="12"/>
        <end position="32"/>
    </location>
</feature>
<proteinExistence type="predicted"/>
<keyword evidence="3 5" id="KW-1133">Transmembrane helix</keyword>
<comment type="caution">
    <text evidence="7">The sequence shown here is derived from an EMBL/GenBank/DDBJ whole genome shotgun (WGS) entry which is preliminary data.</text>
</comment>
<protein>
    <recommendedName>
        <fullName evidence="6">O-antigen ligase-related domain-containing protein</fullName>
    </recommendedName>
</protein>
<feature type="transmembrane region" description="Helical" evidence="5">
    <location>
        <begin position="134"/>
        <end position="154"/>
    </location>
</feature>
<gene>
    <name evidence="7" type="ORF">GCM10011492_30900</name>
</gene>
<dbReference type="Pfam" id="PF04932">
    <property type="entry name" value="Wzy_C"/>
    <property type="match status" value="1"/>
</dbReference>
<dbReference type="AlphaFoldDB" id="A0A916TAI2"/>
<dbReference type="InterPro" id="IPR007016">
    <property type="entry name" value="O-antigen_ligase-rel_domated"/>
</dbReference>
<feature type="transmembrane region" description="Helical" evidence="5">
    <location>
        <begin position="205"/>
        <end position="224"/>
    </location>
</feature>
<dbReference type="RefSeq" id="WP_188837953.1">
    <property type="nucleotide sequence ID" value="NZ_BMHI01000005.1"/>
</dbReference>
<evidence type="ECO:0000256" key="1">
    <source>
        <dbReference type="ARBA" id="ARBA00004141"/>
    </source>
</evidence>
<evidence type="ECO:0000256" key="4">
    <source>
        <dbReference type="ARBA" id="ARBA00023136"/>
    </source>
</evidence>
<feature type="transmembrane region" description="Helical" evidence="5">
    <location>
        <begin position="394"/>
        <end position="414"/>
    </location>
</feature>